<dbReference type="NCBIfam" id="TIGR00229">
    <property type="entry name" value="sensory_box"/>
    <property type="match status" value="3"/>
</dbReference>
<dbReference type="PANTHER" id="PTHR44757:SF2">
    <property type="entry name" value="BIOFILM ARCHITECTURE MAINTENANCE PROTEIN MBAA"/>
    <property type="match status" value="1"/>
</dbReference>
<dbReference type="SUPFAM" id="SSF55785">
    <property type="entry name" value="PYP-like sensor domain (PAS domain)"/>
    <property type="match status" value="3"/>
</dbReference>
<dbReference type="Gene3D" id="3.20.20.450">
    <property type="entry name" value="EAL domain"/>
    <property type="match status" value="1"/>
</dbReference>
<dbReference type="Pfam" id="PF08448">
    <property type="entry name" value="PAS_4"/>
    <property type="match status" value="1"/>
</dbReference>
<dbReference type="AlphaFoldDB" id="E6PDS2"/>
<dbReference type="SMART" id="SM00091">
    <property type="entry name" value="PAS"/>
    <property type="match status" value="3"/>
</dbReference>
<evidence type="ECO:0000259" key="2">
    <source>
        <dbReference type="PROSITE" id="PS50883"/>
    </source>
</evidence>
<dbReference type="Pfam" id="PF00990">
    <property type="entry name" value="GGDEF"/>
    <property type="match status" value="1"/>
</dbReference>
<dbReference type="SUPFAM" id="SSF141868">
    <property type="entry name" value="EAL domain-like"/>
    <property type="match status" value="1"/>
</dbReference>
<dbReference type="InterPro" id="IPR035965">
    <property type="entry name" value="PAS-like_dom_sf"/>
</dbReference>
<evidence type="ECO:0000259" key="1">
    <source>
        <dbReference type="PROSITE" id="PS50112"/>
    </source>
</evidence>
<dbReference type="InterPro" id="IPR035919">
    <property type="entry name" value="EAL_sf"/>
</dbReference>
<feature type="domain" description="GGDEF" evidence="3">
    <location>
        <begin position="568"/>
        <end position="701"/>
    </location>
</feature>
<dbReference type="PROSITE" id="PS50887">
    <property type="entry name" value="GGDEF"/>
    <property type="match status" value="1"/>
</dbReference>
<dbReference type="Gene3D" id="3.30.450.40">
    <property type="match status" value="1"/>
</dbReference>
<dbReference type="CDD" id="cd01948">
    <property type="entry name" value="EAL"/>
    <property type="match status" value="1"/>
</dbReference>
<dbReference type="SUPFAM" id="SSF55073">
    <property type="entry name" value="Nucleotide cyclase"/>
    <property type="match status" value="1"/>
</dbReference>
<reference evidence="4" key="1">
    <citation type="submission" date="2009-10" db="EMBL/GenBank/DDBJ databases">
        <title>Diversity of trophic interactions inside an arsenic-rich microbial ecosystem.</title>
        <authorList>
            <person name="Bertin P.N."/>
            <person name="Heinrich-Salmeron A."/>
            <person name="Pelletier E."/>
            <person name="Goulhen-Chollet F."/>
            <person name="Arsene-Ploetze F."/>
            <person name="Gallien S."/>
            <person name="Calteau A."/>
            <person name="Vallenet D."/>
            <person name="Casiot C."/>
            <person name="Chane-Woon-Ming B."/>
            <person name="Giloteaux L."/>
            <person name="Barakat M."/>
            <person name="Bonnefoy V."/>
            <person name="Bruneel O."/>
            <person name="Chandler M."/>
            <person name="Cleiss J."/>
            <person name="Duran R."/>
            <person name="Elbaz-Poulichet F."/>
            <person name="Fonknechten N."/>
            <person name="Lauga B."/>
            <person name="Mornico D."/>
            <person name="Ortet P."/>
            <person name="Schaeffer C."/>
            <person name="Siguier P."/>
            <person name="Alexander Thil Smith A."/>
            <person name="Van Dorsselaer A."/>
            <person name="Weissenbach J."/>
            <person name="Medigue C."/>
            <person name="Le Paslier D."/>
        </authorList>
    </citation>
    <scope>NUCLEOTIDE SEQUENCE</scope>
</reference>
<feature type="domain" description="PAS" evidence="1">
    <location>
        <begin position="137"/>
        <end position="207"/>
    </location>
</feature>
<evidence type="ECO:0000259" key="3">
    <source>
        <dbReference type="PROSITE" id="PS50887"/>
    </source>
</evidence>
<feature type="domain" description="PAS" evidence="1">
    <location>
        <begin position="10"/>
        <end position="85"/>
    </location>
</feature>
<dbReference type="PROSITE" id="PS50883">
    <property type="entry name" value="EAL"/>
    <property type="match status" value="1"/>
</dbReference>
<dbReference type="GO" id="GO:0006355">
    <property type="term" value="P:regulation of DNA-templated transcription"/>
    <property type="evidence" value="ECO:0007669"/>
    <property type="project" value="InterPro"/>
</dbReference>
<dbReference type="NCBIfam" id="TIGR00254">
    <property type="entry name" value="GGDEF"/>
    <property type="match status" value="1"/>
</dbReference>
<comment type="caution">
    <text evidence="4">The sequence shown here is derived from an EMBL/GenBank/DDBJ whole genome shotgun (WGS) entry which is preliminary data.</text>
</comment>
<dbReference type="InterPro" id="IPR000160">
    <property type="entry name" value="GGDEF_dom"/>
</dbReference>
<dbReference type="InterPro" id="IPR013656">
    <property type="entry name" value="PAS_4"/>
</dbReference>
<dbReference type="Gene3D" id="3.30.70.270">
    <property type="match status" value="1"/>
</dbReference>
<dbReference type="Pfam" id="PF00989">
    <property type="entry name" value="PAS"/>
    <property type="match status" value="2"/>
</dbReference>
<dbReference type="SMART" id="SM00052">
    <property type="entry name" value="EAL"/>
    <property type="match status" value="1"/>
</dbReference>
<dbReference type="InterPro" id="IPR029787">
    <property type="entry name" value="Nucleotide_cyclase"/>
</dbReference>
<dbReference type="InterPro" id="IPR029016">
    <property type="entry name" value="GAF-like_dom_sf"/>
</dbReference>
<dbReference type="Gene3D" id="3.30.450.20">
    <property type="entry name" value="PAS domain"/>
    <property type="match status" value="3"/>
</dbReference>
<name>E6PDS2_9ZZZZ</name>
<organism evidence="4">
    <name type="scientific">mine drainage metagenome</name>
    <dbReference type="NCBI Taxonomy" id="410659"/>
    <lineage>
        <taxon>unclassified sequences</taxon>
        <taxon>metagenomes</taxon>
        <taxon>ecological metagenomes</taxon>
    </lineage>
</organism>
<dbReference type="InterPro" id="IPR043128">
    <property type="entry name" value="Rev_trsase/Diguanyl_cyclase"/>
</dbReference>
<sequence length="967" mass="107191">MPKATYDATLLERLEPLLVHARTAIVGWDRELRISYWSQSATNLFGIDAREMLGKNVEESAFVHPADRPAVVERSLRLRGGHQRERVNINRNNRGDGRTIVCRWTRAAEQEDDRLSIISFVEDITREYAARDSILESEARFRALYADNPDPIFILDRDGFVTDVNDTARNDPEAGYAEAIGKHFYDLVPADQRAEHDAYFQRARSGLTQEYEITVADRTDTQRFLSIRTVPLFESGAFAGVYSIVHDDTLRRNEQEALAATERERYESVRRLRSLFEANPDGVIAVDRSGNITEANAASARIGGYAIDAIVGRNFEEFLTEEYLSTARRHFSTAISGEGCSFALEGYRIDGSVVPLDITLVPQLSGDTIVGVYAILQDITLRLDAQERARVQAQRLRDLYAIASAVGEPLAGIVEALRLGCRVFEAEIGIVIDTSGRTPKIEASANANGRDEDLDPTLAALAQRIVAAGIDASPLITPEALAVPIEIAGERFGAAIFSGISKSRTFTETDAEFLGLIATLLQSFIERGRVRVHLQRMAYVDVLTGLPNASGFRDRLRLAIEAAPLRMQRVAVLFFGLDCFKDINETLGHRLGDRLLQALGTRIDALFSRVGILARMGGDEFAIMVLDAGTNDRLRDLAEQIIAAVEEPFSIDDFEQFLSASIGIAVYPEDGTDGDSLVKNADIAMSRAKDRGRGGYYFYNATLESPILMRLSQERLLRRALERNEFLVYYQPQIDLTDGTIVGLEALVRWNHPESGLIEPGHFIPSAEISGLIVHLGRWVLETATMQAGAWVRRFGPLRLAVNLSARQLHHRHLRQEILGALDASGLDPVLLELEITESVAMSDVEQAIAIVREMKGAGVRMAIDDFGTGYSSLAYLRRFAFDVLKIDGSFVDGIGHEREDETIVKTLVGMANSLGLETVAECVERNDQALFLRDYGCRFAQGFLYAPPLPAAEIEALLQSMPSFHF</sequence>
<feature type="domain" description="PAS" evidence="1">
    <location>
        <begin position="268"/>
        <end position="338"/>
    </location>
</feature>
<dbReference type="Pfam" id="PF00563">
    <property type="entry name" value="EAL"/>
    <property type="match status" value="1"/>
</dbReference>
<evidence type="ECO:0000313" key="4">
    <source>
        <dbReference type="EMBL" id="CBH74607.1"/>
    </source>
</evidence>
<gene>
    <name evidence="4" type="ORF">CARN1_1710</name>
</gene>
<dbReference type="EMBL" id="CABL01000002">
    <property type="protein sequence ID" value="CBH74607.1"/>
    <property type="molecule type" value="Genomic_DNA"/>
</dbReference>
<accession>E6PDS2</accession>
<dbReference type="InterPro" id="IPR000014">
    <property type="entry name" value="PAS"/>
</dbReference>
<dbReference type="InterPro" id="IPR013767">
    <property type="entry name" value="PAS_fold"/>
</dbReference>
<feature type="domain" description="EAL" evidence="2">
    <location>
        <begin position="710"/>
        <end position="963"/>
    </location>
</feature>
<dbReference type="InterPro" id="IPR052155">
    <property type="entry name" value="Biofilm_reg_signaling"/>
</dbReference>
<dbReference type="PROSITE" id="PS50112">
    <property type="entry name" value="PAS"/>
    <property type="match status" value="3"/>
</dbReference>
<dbReference type="SUPFAM" id="SSF55781">
    <property type="entry name" value="GAF domain-like"/>
    <property type="match status" value="1"/>
</dbReference>
<dbReference type="SMART" id="SM00267">
    <property type="entry name" value="GGDEF"/>
    <property type="match status" value="1"/>
</dbReference>
<proteinExistence type="predicted"/>
<dbReference type="PANTHER" id="PTHR44757">
    <property type="entry name" value="DIGUANYLATE CYCLASE DGCP"/>
    <property type="match status" value="1"/>
</dbReference>
<dbReference type="CDD" id="cd01949">
    <property type="entry name" value="GGDEF"/>
    <property type="match status" value="1"/>
</dbReference>
<dbReference type="CDD" id="cd00130">
    <property type="entry name" value="PAS"/>
    <property type="match status" value="3"/>
</dbReference>
<dbReference type="InterPro" id="IPR001633">
    <property type="entry name" value="EAL_dom"/>
</dbReference>
<protein>
    <submittedName>
        <fullName evidence="4">Putative Diguanylate cyclase/phosphodiesterase with PAS/PAC and GAF sensor(S)</fullName>
    </submittedName>
</protein>